<gene>
    <name evidence="2" type="ORF">PR048_014167</name>
</gene>
<dbReference type="Proteomes" id="UP001159363">
    <property type="component" value="Chromosome 4"/>
</dbReference>
<feature type="region of interest" description="Disordered" evidence="1">
    <location>
        <begin position="192"/>
        <end position="215"/>
    </location>
</feature>
<comment type="caution">
    <text evidence="2">The sequence shown here is derived from an EMBL/GenBank/DDBJ whole genome shotgun (WGS) entry which is preliminary data.</text>
</comment>
<reference evidence="2 3" key="1">
    <citation type="submission" date="2023-02" db="EMBL/GenBank/DDBJ databases">
        <title>LHISI_Scaffold_Assembly.</title>
        <authorList>
            <person name="Stuart O.P."/>
            <person name="Cleave R."/>
            <person name="Magrath M.J.L."/>
            <person name="Mikheyev A.S."/>
        </authorList>
    </citation>
    <scope>NUCLEOTIDE SEQUENCE [LARGE SCALE GENOMIC DNA]</scope>
    <source>
        <strain evidence="2">Daus_M_001</strain>
        <tissue evidence="2">Leg muscle</tissue>
    </source>
</reference>
<dbReference type="EMBL" id="JARBHB010000005">
    <property type="protein sequence ID" value="KAJ8882363.1"/>
    <property type="molecule type" value="Genomic_DNA"/>
</dbReference>
<proteinExistence type="predicted"/>
<keyword evidence="3" id="KW-1185">Reference proteome</keyword>
<protein>
    <submittedName>
        <fullName evidence="2">Uncharacterized protein</fullName>
    </submittedName>
</protein>
<feature type="compositionally biased region" description="Basic and acidic residues" evidence="1">
    <location>
        <begin position="193"/>
        <end position="215"/>
    </location>
</feature>
<evidence type="ECO:0000313" key="2">
    <source>
        <dbReference type="EMBL" id="KAJ8882363.1"/>
    </source>
</evidence>
<name>A0ABQ9HDG9_9NEOP</name>
<sequence length="832" mass="92697">MVARRACKQRFHSGQDNNDESFQTPLCPCSHEIRTTHSYHIISVCAPAMAVGARIRFPTAHLQLSTLTHFLSMPAIFYFRPLLWLKDNVRYLADSLPDFRKWESCWTMPLAGGFSRGIPVSPALAIQRRSILGSHLMSCPGMTVTYGSQLNARHSESVASPWIRAALNIEVLRADEGEARCVWRSAGMKGRGKREIPRKASDQYDPHMRKSRDDPVENRTQFALMGDELADKFPVRQAGWGPAAEGPGREPTAPRLQVGHPTPELSAGWLVRQQALIDEPCFGDPLASDAILLACAAIVSGISGFFASDKIDFKREYTEVTIAIGSEFIRNTLDDIAPIADFQGNKQRIPHLQHPDGNTARLARKSDEALDVRVSVARIAPLLLDLGRGDPTGHLEFLYRRASRWRRFVTLCSRAPEMLFDSAISQGPPVFVSHRTRLTPRRRDVFMSAERARVGERRTNKATPLSTYLPLRFRSTGCTEILMKSPQGRLLLKAGAPYTSLRSLNTPNRCNSSRLQVKAWRKDVIEATVFSGRTFGKSGRLHSKEDCFSHGQQRGLLQSKLTYRLFKRRNGMAVLLTWAYPPPNWLLEALGTALCLIGYSILLKVPYWLVMPQLLEGGFTGSGMRAQPVAVWCSAKIFVSVWSSASLAKRTECFRNSEWPAHKALINEERSHVFLASDAILLVCAYSATRVCDMPHMRRANIVSSGSYVADSLGVIGDSFNNSACGLTRVFRLHAAKGFLLAGNDLLVSDAILMAFEAGVRCMSACFTSANDLYVRNVVSSTDKIQYVTSAHAGEERQSWSSIGLQGRAKRDHLEETWPTTAVVFRSYEHRV</sequence>
<organism evidence="2 3">
    <name type="scientific">Dryococelus australis</name>
    <dbReference type="NCBI Taxonomy" id="614101"/>
    <lineage>
        <taxon>Eukaryota</taxon>
        <taxon>Metazoa</taxon>
        <taxon>Ecdysozoa</taxon>
        <taxon>Arthropoda</taxon>
        <taxon>Hexapoda</taxon>
        <taxon>Insecta</taxon>
        <taxon>Pterygota</taxon>
        <taxon>Neoptera</taxon>
        <taxon>Polyneoptera</taxon>
        <taxon>Phasmatodea</taxon>
        <taxon>Verophasmatodea</taxon>
        <taxon>Anareolatae</taxon>
        <taxon>Phasmatidae</taxon>
        <taxon>Eurycanthinae</taxon>
        <taxon>Dryococelus</taxon>
    </lineage>
</organism>
<evidence type="ECO:0000256" key="1">
    <source>
        <dbReference type="SAM" id="MobiDB-lite"/>
    </source>
</evidence>
<accession>A0ABQ9HDG9</accession>
<evidence type="ECO:0000313" key="3">
    <source>
        <dbReference type="Proteomes" id="UP001159363"/>
    </source>
</evidence>